<accession>A0A1I8F5T7</accession>
<keyword evidence="1" id="KW-1185">Reference proteome</keyword>
<evidence type="ECO:0000313" key="2">
    <source>
        <dbReference type="WBParaSite" id="maker-unitig_20985-snap-gene-0.1-mRNA-1"/>
    </source>
</evidence>
<protein>
    <submittedName>
        <fullName evidence="2">SH3 domain-containing protein</fullName>
    </submittedName>
</protein>
<dbReference type="AlphaFoldDB" id="A0A1I8F5T7"/>
<proteinExistence type="predicted"/>
<name>A0A1I8F5T7_9PLAT</name>
<evidence type="ECO:0000313" key="1">
    <source>
        <dbReference type="Proteomes" id="UP000095280"/>
    </source>
</evidence>
<dbReference type="Proteomes" id="UP000095280">
    <property type="component" value="Unplaced"/>
</dbReference>
<reference evidence="2" key="1">
    <citation type="submission" date="2016-11" db="UniProtKB">
        <authorList>
            <consortium name="WormBaseParasite"/>
        </authorList>
    </citation>
    <scope>IDENTIFICATION</scope>
</reference>
<organism evidence="1 2">
    <name type="scientific">Macrostomum lignano</name>
    <dbReference type="NCBI Taxonomy" id="282301"/>
    <lineage>
        <taxon>Eukaryota</taxon>
        <taxon>Metazoa</taxon>
        <taxon>Spiralia</taxon>
        <taxon>Lophotrochozoa</taxon>
        <taxon>Platyhelminthes</taxon>
        <taxon>Rhabditophora</taxon>
        <taxon>Macrostomorpha</taxon>
        <taxon>Macrostomida</taxon>
        <taxon>Macrostomidae</taxon>
        <taxon>Macrostomum</taxon>
    </lineage>
</organism>
<dbReference type="WBParaSite" id="maker-unitig_20985-snap-gene-0.1-mRNA-1">
    <property type="protein sequence ID" value="maker-unitig_20985-snap-gene-0.1-mRNA-1"/>
    <property type="gene ID" value="maker-unitig_20985-snap-gene-0.1"/>
</dbReference>
<sequence>MKSLLKESVGVFLYPVMRSLSSARRIRSQRSRVAHDGYKLQDRAPTSSSTHMTQLIDFYKNTKVADSVLTVPPMYRAKFDFKVDPSDPQLCGMLTAPRWPDWWHVAEAARGESGLVPAIYLSLSGPSASRTRASFRALRQLSFPIRGAVARERNPNIFDPNQLRLETGDIVEVQAS</sequence>